<dbReference type="InterPro" id="IPR037051">
    <property type="entry name" value="4-carb_acid_sugar_kinase_N_sf"/>
</dbReference>
<dbReference type="SUPFAM" id="SSF142764">
    <property type="entry name" value="YgbK-like"/>
    <property type="match status" value="1"/>
</dbReference>
<dbReference type="RefSeq" id="WP_286278815.1">
    <property type="nucleotide sequence ID" value="NZ_AP027731.1"/>
</dbReference>
<dbReference type="Pfam" id="PF17042">
    <property type="entry name" value="NBD_C"/>
    <property type="match status" value="1"/>
</dbReference>
<evidence type="ECO:0000259" key="8">
    <source>
        <dbReference type="Pfam" id="PF17042"/>
    </source>
</evidence>
<evidence type="ECO:0000313" key="9">
    <source>
        <dbReference type="EMBL" id="BDZ45516.1"/>
    </source>
</evidence>
<evidence type="ECO:0000256" key="6">
    <source>
        <dbReference type="ARBA" id="ARBA00023277"/>
    </source>
</evidence>
<dbReference type="Pfam" id="PF07005">
    <property type="entry name" value="SBD_N"/>
    <property type="match status" value="1"/>
</dbReference>
<dbReference type="Proteomes" id="UP001321498">
    <property type="component" value="Chromosome"/>
</dbReference>
<protein>
    <recommendedName>
        <fullName evidence="11">Four-carbon acid sugar kinase family protein</fullName>
    </recommendedName>
</protein>
<organism evidence="9 10">
    <name type="scientific">Naasia aerilata</name>
    <dbReference type="NCBI Taxonomy" id="1162966"/>
    <lineage>
        <taxon>Bacteria</taxon>
        <taxon>Bacillati</taxon>
        <taxon>Actinomycetota</taxon>
        <taxon>Actinomycetes</taxon>
        <taxon>Micrococcales</taxon>
        <taxon>Microbacteriaceae</taxon>
        <taxon>Naasia</taxon>
    </lineage>
</organism>
<dbReference type="EMBL" id="AP027731">
    <property type="protein sequence ID" value="BDZ45516.1"/>
    <property type="molecule type" value="Genomic_DNA"/>
</dbReference>
<evidence type="ECO:0008006" key="11">
    <source>
        <dbReference type="Google" id="ProtNLM"/>
    </source>
</evidence>
<name>A0ABM8GBC0_9MICO</name>
<keyword evidence="2" id="KW-0808">Transferase</keyword>
<sequence length="368" mass="37412">MTVAIAIIADDLSGAAETVGAVAGGAFAELRLMPAATPSTAPVVAIDTNTRGRSQHEAQVALREALATLPAGAVLYKKIDSLLRGNLSSEVALLRALSHRIVVVTAVPRVGRTSVGGVVHLDGVPLHETSAWEHETRPAPSSTAAALGVPSTVISAATVRSADLGAAMLEAFAADLVAVCDAETEADLELIAAALDPRATIVAAAGLARALAPRFALAAGVPRFAPGADRVVTVVGSQAPSAISQVECMDAVWHCVVPGAAPDLGAGDAVVTLAPGEWAGDDLVRAFTAIARSIRGLPGRTDLVLTGGDTARRVLDALGVVSLFPEYEIQDGAVLSCTDNGFVVVTRPGSYGAEDGLQRIVEHLRGTA</sequence>
<keyword evidence="3" id="KW-0547">Nucleotide-binding</keyword>
<gene>
    <name evidence="9" type="ORF">GCM10025866_14250</name>
</gene>
<dbReference type="InterPro" id="IPR042213">
    <property type="entry name" value="NBD_C_sf"/>
</dbReference>
<dbReference type="InterPro" id="IPR031475">
    <property type="entry name" value="NBD_C"/>
</dbReference>
<keyword evidence="4" id="KW-0418">Kinase</keyword>
<evidence type="ECO:0000313" key="10">
    <source>
        <dbReference type="Proteomes" id="UP001321498"/>
    </source>
</evidence>
<evidence type="ECO:0000256" key="1">
    <source>
        <dbReference type="ARBA" id="ARBA00005715"/>
    </source>
</evidence>
<feature type="domain" description="Four-carbon acid sugar kinase N-terminal" evidence="7">
    <location>
        <begin position="5"/>
        <end position="211"/>
    </location>
</feature>
<proteinExistence type="inferred from homology"/>
<keyword evidence="10" id="KW-1185">Reference proteome</keyword>
<keyword evidence="6" id="KW-0119">Carbohydrate metabolism</keyword>
<comment type="similarity">
    <text evidence="1">Belongs to the four-carbon acid sugar kinase family.</text>
</comment>
<evidence type="ECO:0000256" key="2">
    <source>
        <dbReference type="ARBA" id="ARBA00022679"/>
    </source>
</evidence>
<reference evidence="10" key="1">
    <citation type="journal article" date="2019" name="Int. J. Syst. Evol. Microbiol.">
        <title>The Global Catalogue of Microorganisms (GCM) 10K type strain sequencing project: providing services to taxonomists for standard genome sequencing and annotation.</title>
        <authorList>
            <consortium name="The Broad Institute Genomics Platform"/>
            <consortium name="The Broad Institute Genome Sequencing Center for Infectious Disease"/>
            <person name="Wu L."/>
            <person name="Ma J."/>
        </authorList>
    </citation>
    <scope>NUCLEOTIDE SEQUENCE [LARGE SCALE GENOMIC DNA]</scope>
    <source>
        <strain evidence="10">NBRC 108725</strain>
    </source>
</reference>
<feature type="domain" description="Four-carbon acid sugar kinase nucleotide binding" evidence="8">
    <location>
        <begin position="280"/>
        <end position="357"/>
    </location>
</feature>
<dbReference type="Gene3D" id="3.40.980.20">
    <property type="entry name" value="Four-carbon acid sugar kinase, nucleotide binding domain"/>
    <property type="match status" value="1"/>
</dbReference>
<dbReference type="Gene3D" id="3.40.50.10840">
    <property type="entry name" value="Putative sugar-binding, N-terminal domain"/>
    <property type="match status" value="1"/>
</dbReference>
<accession>A0ABM8GBC0</accession>
<dbReference type="InterPro" id="IPR010737">
    <property type="entry name" value="4-carb_acid_sugar_kinase_N"/>
</dbReference>
<evidence type="ECO:0000256" key="5">
    <source>
        <dbReference type="ARBA" id="ARBA00022840"/>
    </source>
</evidence>
<keyword evidence="5" id="KW-0067">ATP-binding</keyword>
<evidence type="ECO:0000256" key="3">
    <source>
        <dbReference type="ARBA" id="ARBA00022741"/>
    </source>
</evidence>
<evidence type="ECO:0000259" key="7">
    <source>
        <dbReference type="Pfam" id="PF07005"/>
    </source>
</evidence>
<evidence type="ECO:0000256" key="4">
    <source>
        <dbReference type="ARBA" id="ARBA00022777"/>
    </source>
</evidence>